<dbReference type="EMBL" id="CYZE01000013">
    <property type="protein sequence ID" value="CUO89927.1"/>
    <property type="molecule type" value="Genomic_DNA"/>
</dbReference>
<protein>
    <submittedName>
        <fullName evidence="1">Uncharacterized protein</fullName>
    </submittedName>
</protein>
<proteinExistence type="predicted"/>
<name>A0A174IWG0_9FIRM</name>
<dbReference type="RefSeq" id="WP_055658299.1">
    <property type="nucleotide sequence ID" value="NZ_CABIXC010000013.1"/>
</dbReference>
<dbReference type="AlphaFoldDB" id="A0A174IWG0"/>
<dbReference type="Proteomes" id="UP000095651">
    <property type="component" value="Unassembled WGS sequence"/>
</dbReference>
<reference evidence="1 2" key="1">
    <citation type="submission" date="2015-09" db="EMBL/GenBank/DDBJ databases">
        <authorList>
            <consortium name="Pathogen Informatics"/>
        </authorList>
    </citation>
    <scope>NUCLEOTIDE SEQUENCE [LARGE SCALE GENOMIC DNA]</scope>
    <source>
        <strain evidence="1 2">2789STDY5608850</strain>
    </source>
</reference>
<evidence type="ECO:0000313" key="2">
    <source>
        <dbReference type="Proteomes" id="UP000095651"/>
    </source>
</evidence>
<gene>
    <name evidence="1" type="ORF">ERS852407_04344</name>
</gene>
<accession>A0A174IWG0</accession>
<sequence>MKTVLLPNRAGFITNYLVCGPKETEFTDSSGMHDDNQLRYEAYLRSILPRREPDPACLNICLGGQGPEGLGWRYYFSYGDWFVDYSTFYSTLTRVELSAAVCLKVKDERRVRAALWSYAAVTVWCNGEISGKIETPVYKPIQRTEMDLTLHRGENLLYVKLQNLGVRDTRTIFGIQLLEDLEDVEIVLPGNEAAERYEYADRWLSGIRKKGQKLVFPAPAPEGTSIRFMEQEQLFEGNDGDVKERELCGLQETELSSGLPHCVISCVIGSDALTRHFEAMEQIRPVYRKEISPDENRRLIYENIAAQKGAVRNGGLFAMSNILARKLLSMEWPEDEENIRKSLIPVRDHFDCSDFIVSALLRYLKYFPVSEALENEIKDTLLSYRYWMDQDGSDGMCFWSENHALAFYSCMLLAGKRYPKEYFPAAGRTGEELAACGREKLEQWFDCVEQSGFEEFLSSGYMCVTFANLLNIVDFGGGELAAKASRTADRILRMLALHTFHGTVIAPMGRVYRGVLYPFTQSTQVLMNLFNPETPCVPDSKEGWLEFCARTSYQAPEDLPSLMDRECTTEYSTGNALIRLHKKKDYCLTSVQSGREDGSERWQNLTLQDGNGQSSHEYTRSLNERFHGTTCFEPGVYGYQQHLWYGAVDNDTFVFTSHPGGTCESSSMRPGYWYGNGVIPAVKQERSRIGIIYEIPESHPIHFTHLFFPTIRFETAEKRGSWLFGQKGNGYVGVWSSGVTEAFTDQLFDCEYRVYGDQMAYFAVCSSKEDAGSLEAFIDYCLKQEPEYDCEESVLSAAGGFSMKYEKKEDRTQYV</sequence>
<evidence type="ECO:0000313" key="1">
    <source>
        <dbReference type="EMBL" id="CUO89927.1"/>
    </source>
</evidence>
<organism evidence="1 2">
    <name type="scientific">Hungatella hathewayi</name>
    <dbReference type="NCBI Taxonomy" id="154046"/>
    <lineage>
        <taxon>Bacteria</taxon>
        <taxon>Bacillati</taxon>
        <taxon>Bacillota</taxon>
        <taxon>Clostridia</taxon>
        <taxon>Lachnospirales</taxon>
        <taxon>Lachnospiraceae</taxon>
        <taxon>Hungatella</taxon>
    </lineage>
</organism>